<comment type="similarity">
    <text evidence="2">Belongs to the sulfatase family.</text>
</comment>
<comment type="cofactor">
    <cofactor evidence="1">
        <name>Ca(2+)</name>
        <dbReference type="ChEBI" id="CHEBI:29108"/>
    </cofactor>
</comment>
<dbReference type="CDD" id="cd16030">
    <property type="entry name" value="iduronate-2-sulfatase"/>
    <property type="match status" value="1"/>
</dbReference>
<dbReference type="SUPFAM" id="SSF53649">
    <property type="entry name" value="Alkaline phosphatase-like"/>
    <property type="match status" value="1"/>
</dbReference>
<gene>
    <name evidence="8" type="ORF">LCGC14_2872270</name>
</gene>
<dbReference type="GO" id="GO:0004423">
    <property type="term" value="F:iduronate-2-sulfatase activity"/>
    <property type="evidence" value="ECO:0007669"/>
    <property type="project" value="InterPro"/>
</dbReference>
<dbReference type="PROSITE" id="PS00523">
    <property type="entry name" value="SULFATASE_1"/>
    <property type="match status" value="1"/>
</dbReference>
<dbReference type="Pfam" id="PF00884">
    <property type="entry name" value="Sulfatase"/>
    <property type="match status" value="1"/>
</dbReference>
<evidence type="ECO:0000256" key="5">
    <source>
        <dbReference type="ARBA" id="ARBA00022801"/>
    </source>
</evidence>
<evidence type="ECO:0000256" key="6">
    <source>
        <dbReference type="ARBA" id="ARBA00022837"/>
    </source>
</evidence>
<feature type="non-terminal residue" evidence="8">
    <location>
        <position position="392"/>
    </location>
</feature>
<dbReference type="EMBL" id="LAZR01055799">
    <property type="protein sequence ID" value="KKK75582.1"/>
    <property type="molecule type" value="Genomic_DNA"/>
</dbReference>
<keyword evidence="3" id="KW-0479">Metal-binding</keyword>
<sequence length="392" mass="43698">PNMDRLANQGMYFTNAHCVSPICGPSRASILTGMRPETTGVYTNKGTYIDYVPDAVSLPRYFRNNDYHVMGAGKINHALGMVVEDNWDEYGPDCGIVGSPFTSEELLSEGMDPTRVVSRLNCTLPMNGGLSLIDRPTMTYNSFDWGPLDIDDIGMPDGEIAEWAVNKLEQDMDKPFFLAVGFYKPHQPFFAPRKYFDMYDVEKINLPLTLEGDLDDVPQPGIDFAHAAWSAGTHKTVVEHGKWHEGVLAYLATITFADAQVGKVLEALDRSPHADNTWIILWSDHGWSLGQKEHWGKHEPWQASVKVPFIIVPPKNYSGDELRRGSPCPAPVSLLDIYPTLIDICGLPAKENLEGESLIPLVKSPDSEWNEAVVTSVGRGSHSVFTKEWRYI</sequence>
<evidence type="ECO:0000256" key="3">
    <source>
        <dbReference type="ARBA" id="ARBA00022723"/>
    </source>
</evidence>
<keyword evidence="5" id="KW-0378">Hydrolase</keyword>
<dbReference type="InterPro" id="IPR000917">
    <property type="entry name" value="Sulfatase_N"/>
</dbReference>
<accession>A0A0F8Y2G5</accession>
<keyword evidence="4" id="KW-0732">Signal</keyword>
<feature type="domain" description="Sulfatase N-terminal" evidence="7">
    <location>
        <begin position="1"/>
        <end position="346"/>
    </location>
</feature>
<dbReference type="InterPro" id="IPR024607">
    <property type="entry name" value="Sulfatase_CS"/>
</dbReference>
<evidence type="ECO:0000313" key="8">
    <source>
        <dbReference type="EMBL" id="KKK75582.1"/>
    </source>
</evidence>
<feature type="non-terminal residue" evidence="8">
    <location>
        <position position="1"/>
    </location>
</feature>
<evidence type="ECO:0000256" key="1">
    <source>
        <dbReference type="ARBA" id="ARBA00001913"/>
    </source>
</evidence>
<dbReference type="PANTHER" id="PTHR45953">
    <property type="entry name" value="IDURONATE 2-SULFATASE"/>
    <property type="match status" value="1"/>
</dbReference>
<dbReference type="Gene3D" id="3.40.720.10">
    <property type="entry name" value="Alkaline Phosphatase, subunit A"/>
    <property type="match status" value="1"/>
</dbReference>
<dbReference type="InterPro" id="IPR017850">
    <property type="entry name" value="Alkaline_phosphatase_core_sf"/>
</dbReference>
<dbReference type="AlphaFoldDB" id="A0A0F8Y2G5"/>
<evidence type="ECO:0000259" key="7">
    <source>
        <dbReference type="Pfam" id="PF00884"/>
    </source>
</evidence>
<proteinExistence type="inferred from homology"/>
<dbReference type="InterPro" id="IPR035874">
    <property type="entry name" value="IDS"/>
</dbReference>
<keyword evidence="6" id="KW-0106">Calcium</keyword>
<evidence type="ECO:0000256" key="4">
    <source>
        <dbReference type="ARBA" id="ARBA00022729"/>
    </source>
</evidence>
<comment type="caution">
    <text evidence="8">The sequence shown here is derived from an EMBL/GenBank/DDBJ whole genome shotgun (WGS) entry which is preliminary data.</text>
</comment>
<reference evidence="8" key="1">
    <citation type="journal article" date="2015" name="Nature">
        <title>Complex archaea that bridge the gap between prokaryotes and eukaryotes.</title>
        <authorList>
            <person name="Spang A."/>
            <person name="Saw J.H."/>
            <person name="Jorgensen S.L."/>
            <person name="Zaremba-Niedzwiedzka K."/>
            <person name="Martijn J."/>
            <person name="Lind A.E."/>
            <person name="van Eijk R."/>
            <person name="Schleper C."/>
            <person name="Guy L."/>
            <person name="Ettema T.J."/>
        </authorList>
    </citation>
    <scope>NUCLEOTIDE SEQUENCE</scope>
</reference>
<dbReference type="GO" id="GO:0046872">
    <property type="term" value="F:metal ion binding"/>
    <property type="evidence" value="ECO:0007669"/>
    <property type="project" value="UniProtKB-KW"/>
</dbReference>
<dbReference type="GO" id="GO:0005737">
    <property type="term" value="C:cytoplasm"/>
    <property type="evidence" value="ECO:0007669"/>
    <property type="project" value="TreeGrafter"/>
</dbReference>
<protein>
    <recommendedName>
        <fullName evidence="7">Sulfatase N-terminal domain-containing protein</fullName>
    </recommendedName>
</protein>
<organism evidence="8">
    <name type="scientific">marine sediment metagenome</name>
    <dbReference type="NCBI Taxonomy" id="412755"/>
    <lineage>
        <taxon>unclassified sequences</taxon>
        <taxon>metagenomes</taxon>
        <taxon>ecological metagenomes</taxon>
    </lineage>
</organism>
<dbReference type="PANTHER" id="PTHR45953:SF1">
    <property type="entry name" value="IDURONATE 2-SULFATASE"/>
    <property type="match status" value="1"/>
</dbReference>
<evidence type="ECO:0000256" key="2">
    <source>
        <dbReference type="ARBA" id="ARBA00008779"/>
    </source>
</evidence>
<name>A0A0F8Y2G5_9ZZZZ</name>